<dbReference type="PANTHER" id="PTHR16442">
    <property type="entry name" value="RING FINGER PROTEIN 17"/>
    <property type="match status" value="1"/>
</dbReference>
<dbReference type="SUPFAM" id="SSF63748">
    <property type="entry name" value="Tudor/PWWP/MBT"/>
    <property type="match status" value="5"/>
</dbReference>
<name>A0A673AY12_9TELE</name>
<dbReference type="InterPro" id="IPR035437">
    <property type="entry name" value="SNase_OB-fold_sf"/>
</dbReference>
<proteinExistence type="predicted"/>
<dbReference type="PANTHER" id="PTHR16442:SF1">
    <property type="entry name" value="RING FINGER PROTEIN 17"/>
    <property type="match status" value="1"/>
</dbReference>
<evidence type="ECO:0000259" key="4">
    <source>
        <dbReference type="PROSITE" id="PS50304"/>
    </source>
</evidence>
<dbReference type="PROSITE" id="PS50304">
    <property type="entry name" value="TUDOR"/>
    <property type="match status" value="4"/>
</dbReference>
<dbReference type="AlphaFoldDB" id="A0A673AY12"/>
<evidence type="ECO:0000313" key="5">
    <source>
        <dbReference type="Ensembl" id="ENSSORP00005034671.1"/>
    </source>
</evidence>
<keyword evidence="1" id="KW-0175">Coiled coil</keyword>
<feature type="transmembrane region" description="Helical" evidence="3">
    <location>
        <begin position="203"/>
        <end position="223"/>
    </location>
</feature>
<keyword evidence="3" id="KW-1133">Transmembrane helix</keyword>
<dbReference type="Ensembl" id="ENSSORT00005035594.1">
    <property type="protein sequence ID" value="ENSSORP00005034671.1"/>
    <property type="gene ID" value="ENSSORG00005016338.1"/>
</dbReference>
<reference evidence="5" key="2">
    <citation type="submission" date="2025-08" db="UniProtKB">
        <authorList>
            <consortium name="Ensembl"/>
        </authorList>
    </citation>
    <scope>IDENTIFICATION</scope>
</reference>
<dbReference type="InterPro" id="IPR002999">
    <property type="entry name" value="Tudor"/>
</dbReference>
<organism evidence="5 6">
    <name type="scientific">Sphaeramia orbicularis</name>
    <name type="common">orbiculate cardinalfish</name>
    <dbReference type="NCBI Taxonomy" id="375764"/>
    <lineage>
        <taxon>Eukaryota</taxon>
        <taxon>Metazoa</taxon>
        <taxon>Chordata</taxon>
        <taxon>Craniata</taxon>
        <taxon>Vertebrata</taxon>
        <taxon>Euteleostomi</taxon>
        <taxon>Actinopterygii</taxon>
        <taxon>Neopterygii</taxon>
        <taxon>Teleostei</taxon>
        <taxon>Neoteleostei</taxon>
        <taxon>Acanthomorphata</taxon>
        <taxon>Gobiaria</taxon>
        <taxon>Kurtiformes</taxon>
        <taxon>Apogonoidei</taxon>
        <taxon>Apogonidae</taxon>
        <taxon>Apogoninae</taxon>
        <taxon>Sphaeramia</taxon>
    </lineage>
</organism>
<sequence length="1264" mass="142859">MEKSKKRKISEENRTFNDARCGVYGLQEDSRIIVDEALVQAAKNHAQLEHIRETLTEQVNKERARLEMEIKQTADKAVHAVQKWKDVQLCQLSKLEMQFCSSQKQLQYVQERIKALDIAMQMAREVRRVPFLEQYCILDKVLETLRAPVDNQSFGTKSITLGSGMRFAIYSIMLLKILCVFVSEYKLSFAFDFCSWLCYELSFIFASFVFLLVPQWVVVTHVVNPSHFYIRYVAEKRETEILSKRINRYCSKDNSYFSSTDTVKTGSVIFVKSKRKLWCRASVIEVVQSGCTETVESCLVTQLGSVRVFFIDHGQTTAITVQSENRTSESLLKAVNNHMRRVHESVKDELDCFAPQAVRCSLKDLVPYELTKGWTKEAQVEFYSLVGSAAVEMRPLGQDTDSLLVDLKKAPMDQSRDLAVSVREYLVFIEVARFYAPVTQARRVLLYYPPVYPKIHTELNAVVSHILNPSDFYIQLVDNMESLLLSAKLQKFYNAIPKAGEDNQIYCPVIGQACVARFDDKWYRAQIIGLPGGRRVEVLYVDFGNTKILSVCDLRKIKDEFFALPSMAIHCCLSDLVPLDAETWSDACITRFMSLADQKLVTIEATRKVPKSEPLPVKLFESDLNGHLDNIAEMLVKEELAAFKEGFESEDTRPTCNDSAVWDPPLECTLAKENTTPTDEEQEFHPQLELPGQLKEVNVRVSHVNSPSSFYIQFTKFNSQLKRICELVKQECEHMEPQDVVWKADMYCAALINGVWERGQICADVTSSSTVEVIRCDHGNKVKMNTSNLRPLPTSLIGSLALECTLPDIRPAGGRSTWTATACDFISYHLTGASAVVTIKELTEERPVPVTLFCSNRMGQLVSIADFLASEGLALRERKPRSVFLHKDITDPQTDDSEGKKKASPETATVPSPSLSLPASNPTCTIPKPASRTIMSAEKVITQLYRPPELPYLGHVKMTVSAIGEDGLIYTRTHNAECQLESLRERIQQCIKTLPRQKPYTWKSVQGCAVIGPDMLWYRGQVLEVLGGTIKVQYVDYGLVENIPVVHLYPMLLCDDVPQLCVSCQLYGINPIGGFWQHDAVALLKEMLLNRCVDMQIRELPTNPRAPLTVDLFLDGLSISKILCHHEHGTMDRMLSPQKVSGLKGPEETVLGPFIYPDLPQGEKFPVRVKHLWTPNQLFLWPLEGMTDVEVNGETLEEALTRISIDVDDLPRLTNFPEGSPCLAEYSDGKYYRAKMIKILSLEPVKILVQHVDFGSDDTVPTTK</sequence>
<evidence type="ECO:0000313" key="6">
    <source>
        <dbReference type="Proteomes" id="UP000472271"/>
    </source>
</evidence>
<feature type="domain" description="Tudor" evidence="4">
    <location>
        <begin position="1215"/>
        <end position="1264"/>
    </location>
</feature>
<gene>
    <name evidence="5" type="primary">rnf17</name>
</gene>
<evidence type="ECO:0000256" key="2">
    <source>
        <dbReference type="SAM" id="MobiDB-lite"/>
    </source>
</evidence>
<reference evidence="5" key="1">
    <citation type="submission" date="2019-06" db="EMBL/GenBank/DDBJ databases">
        <authorList>
            <consortium name="Wellcome Sanger Institute Data Sharing"/>
        </authorList>
    </citation>
    <scope>NUCLEOTIDE SEQUENCE [LARGE SCALE GENOMIC DNA]</scope>
</reference>
<keyword evidence="3" id="KW-0472">Membrane</keyword>
<dbReference type="Pfam" id="PF00567">
    <property type="entry name" value="TUDOR"/>
    <property type="match status" value="4"/>
</dbReference>
<dbReference type="Proteomes" id="UP000472271">
    <property type="component" value="Chromosome 21"/>
</dbReference>
<feature type="region of interest" description="Disordered" evidence="2">
    <location>
        <begin position="884"/>
        <end position="922"/>
    </location>
</feature>
<protein>
    <submittedName>
        <fullName evidence="5">Ring finger protein 17</fullName>
    </submittedName>
</protein>
<accession>A0A673AY12</accession>
<reference evidence="5" key="3">
    <citation type="submission" date="2025-09" db="UniProtKB">
        <authorList>
            <consortium name="Ensembl"/>
        </authorList>
    </citation>
    <scope>IDENTIFICATION</scope>
</reference>
<feature type="domain" description="Tudor" evidence="4">
    <location>
        <begin position="507"/>
        <end position="564"/>
    </location>
</feature>
<feature type="domain" description="Tudor" evidence="4">
    <location>
        <begin position="1001"/>
        <end position="1058"/>
    </location>
</feature>
<evidence type="ECO:0000256" key="3">
    <source>
        <dbReference type="SAM" id="Phobius"/>
    </source>
</evidence>
<feature type="compositionally biased region" description="Low complexity" evidence="2">
    <location>
        <begin position="911"/>
        <end position="922"/>
    </location>
</feature>
<feature type="transmembrane region" description="Helical" evidence="3">
    <location>
        <begin position="167"/>
        <end position="183"/>
    </location>
</feature>
<dbReference type="Gene3D" id="2.40.50.90">
    <property type="match status" value="4"/>
</dbReference>
<dbReference type="SMART" id="SM00333">
    <property type="entry name" value="TUDOR"/>
    <property type="match status" value="4"/>
</dbReference>
<feature type="coiled-coil region" evidence="1">
    <location>
        <begin position="38"/>
        <end position="76"/>
    </location>
</feature>
<keyword evidence="6" id="KW-1185">Reference proteome</keyword>
<evidence type="ECO:0000256" key="1">
    <source>
        <dbReference type="SAM" id="Coils"/>
    </source>
</evidence>
<keyword evidence="3" id="KW-0812">Transmembrane</keyword>
<dbReference type="Gene3D" id="2.30.30.140">
    <property type="match status" value="5"/>
</dbReference>
<feature type="domain" description="Tudor" evidence="4">
    <location>
        <begin position="741"/>
        <end position="799"/>
    </location>
</feature>